<proteinExistence type="predicted"/>
<sequence length="290" mass="31604">MQMSDSPLAQAGLQYFSAADAETWMGLLRPAFHLRALEPGEQRVGYLGGDPDLPADVAWPTWEGHGPLYFVAALDCSQVPTQHLDIPLPQDGTLLFFYFDGLGDSSVAYNDPDSVINGTRVLYVPAGSATAPRTRPDGADPYPRLDLAGEMITTVPDNGNPALIAAFGDPDDAVGYCDYPTTDPDGADFWEALTAFRRDHSPHHRIGGYALPLQGQVEPEGAHIFHPADDEQDAKARKDTAAQLVLLAQIDSDARTAMGWGDAGRLYWLIRRDDLAAGRFDRATFTWQCE</sequence>
<comment type="caution">
    <text evidence="1">The sequence shown here is derived from an EMBL/GenBank/DDBJ whole genome shotgun (WGS) entry which is preliminary data.</text>
</comment>
<keyword evidence="2" id="KW-1185">Reference proteome</keyword>
<gene>
    <name evidence="1" type="ORF">KDL01_01145</name>
</gene>
<dbReference type="EMBL" id="JAGSOG010000003">
    <property type="protein sequence ID" value="MBR7831844.1"/>
    <property type="molecule type" value="Genomic_DNA"/>
</dbReference>
<dbReference type="Gene3D" id="2.30.320.10">
    <property type="entry name" value="YwqG-like"/>
    <property type="match status" value="1"/>
</dbReference>
<dbReference type="Proteomes" id="UP000675781">
    <property type="component" value="Unassembled WGS sequence"/>
</dbReference>
<name>A0A941EQE4_9ACTN</name>
<dbReference type="AlphaFoldDB" id="A0A941EQE4"/>
<dbReference type="SUPFAM" id="SSF103032">
    <property type="entry name" value="Hypothetical protein YwqG"/>
    <property type="match status" value="1"/>
</dbReference>
<organism evidence="1 2">
    <name type="scientific">Actinospica durhamensis</name>
    <dbReference type="NCBI Taxonomy" id="1508375"/>
    <lineage>
        <taxon>Bacteria</taxon>
        <taxon>Bacillati</taxon>
        <taxon>Actinomycetota</taxon>
        <taxon>Actinomycetes</taxon>
        <taxon>Catenulisporales</taxon>
        <taxon>Actinospicaceae</taxon>
        <taxon>Actinospica</taxon>
    </lineage>
</organism>
<evidence type="ECO:0000313" key="1">
    <source>
        <dbReference type="EMBL" id="MBR7831844.1"/>
    </source>
</evidence>
<dbReference type="InterPro" id="IPR015315">
    <property type="entry name" value="DUF1963"/>
</dbReference>
<dbReference type="InterPro" id="IPR035948">
    <property type="entry name" value="YwqG-like_sf"/>
</dbReference>
<accession>A0A941EQE4</accession>
<dbReference type="RefSeq" id="WP_212526378.1">
    <property type="nucleotide sequence ID" value="NZ_JAGSOG010000003.1"/>
</dbReference>
<dbReference type="PANTHER" id="PTHR36436:SF6">
    <property type="entry name" value="SLL5081 PROTEIN"/>
    <property type="match status" value="1"/>
</dbReference>
<dbReference type="PANTHER" id="PTHR36436">
    <property type="entry name" value="SLL5081 PROTEIN"/>
    <property type="match status" value="1"/>
</dbReference>
<reference evidence="1" key="1">
    <citation type="submission" date="2021-04" db="EMBL/GenBank/DDBJ databases">
        <title>Genome based classification of Actinospica acidithermotolerans sp. nov., an actinobacterium isolated from an Indonesian hot spring.</title>
        <authorList>
            <person name="Kusuma A.B."/>
            <person name="Putra K.E."/>
            <person name="Nafisah S."/>
            <person name="Loh J."/>
            <person name="Nouioui I."/>
            <person name="Goodfellow M."/>
        </authorList>
    </citation>
    <scope>NUCLEOTIDE SEQUENCE</scope>
    <source>
        <strain evidence="1">CSCA 57</strain>
    </source>
</reference>
<evidence type="ECO:0000313" key="2">
    <source>
        <dbReference type="Proteomes" id="UP000675781"/>
    </source>
</evidence>
<dbReference type="Pfam" id="PF09234">
    <property type="entry name" value="DUF1963"/>
    <property type="match status" value="1"/>
</dbReference>
<protein>
    <submittedName>
        <fullName evidence="1">DUF1963 domain-containing protein</fullName>
    </submittedName>
</protein>